<evidence type="ECO:0000313" key="2">
    <source>
        <dbReference type="EMBL" id="CAG9537708.1"/>
    </source>
</evidence>
<name>A0A8J2PW46_9BILA</name>
<feature type="transmembrane region" description="Helical" evidence="1">
    <location>
        <begin position="309"/>
        <end position="331"/>
    </location>
</feature>
<feature type="transmembrane region" description="Helical" evidence="1">
    <location>
        <begin position="275"/>
        <end position="297"/>
    </location>
</feature>
<dbReference type="AlphaFoldDB" id="A0A8J2PW46"/>
<reference evidence="2" key="1">
    <citation type="submission" date="2021-09" db="EMBL/GenBank/DDBJ databases">
        <authorList>
            <consortium name="Pathogen Informatics"/>
        </authorList>
    </citation>
    <scope>NUCLEOTIDE SEQUENCE</scope>
</reference>
<dbReference type="Proteomes" id="UP000746747">
    <property type="component" value="Unassembled WGS sequence"/>
</dbReference>
<keyword evidence="1" id="KW-1133">Transmembrane helix</keyword>
<dbReference type="EMBL" id="CAKAEH010001575">
    <property type="protein sequence ID" value="CAG9537708.1"/>
    <property type="molecule type" value="Genomic_DNA"/>
</dbReference>
<keyword evidence="1" id="KW-0472">Membrane</keyword>
<feature type="transmembrane region" description="Helical" evidence="1">
    <location>
        <begin position="351"/>
        <end position="370"/>
    </location>
</feature>
<keyword evidence="1" id="KW-0812">Transmembrane</keyword>
<dbReference type="PANTHER" id="PTHR11161:SF14">
    <property type="entry name" value="NOSE RESISTANT-TO-FLUOXETINE PROTEIN N-TERMINAL DOMAIN-CONTAINING PROTEIN"/>
    <property type="match status" value="1"/>
</dbReference>
<comment type="caution">
    <text evidence="2">The sequence shown here is derived from an EMBL/GenBank/DDBJ whole genome shotgun (WGS) entry which is preliminary data.</text>
</comment>
<gene>
    <name evidence="2" type="ORF">CJOHNSTONI_LOCUS7489</name>
</gene>
<feature type="transmembrane region" description="Helical" evidence="1">
    <location>
        <begin position="104"/>
        <end position="127"/>
    </location>
</feature>
<organism evidence="2 3">
    <name type="scientific">Cercopithifilaria johnstoni</name>
    <dbReference type="NCBI Taxonomy" id="2874296"/>
    <lineage>
        <taxon>Eukaryota</taxon>
        <taxon>Metazoa</taxon>
        <taxon>Ecdysozoa</taxon>
        <taxon>Nematoda</taxon>
        <taxon>Chromadorea</taxon>
        <taxon>Rhabditida</taxon>
        <taxon>Spirurina</taxon>
        <taxon>Spiruromorpha</taxon>
        <taxon>Filarioidea</taxon>
        <taxon>Onchocercidae</taxon>
        <taxon>Cercopithifilaria</taxon>
    </lineage>
</organism>
<proteinExistence type="predicted"/>
<dbReference type="PANTHER" id="PTHR11161">
    <property type="entry name" value="O-ACYLTRANSFERASE"/>
    <property type="match status" value="1"/>
</dbReference>
<feature type="transmembrane region" description="Helical" evidence="1">
    <location>
        <begin position="170"/>
        <end position="189"/>
    </location>
</feature>
<protein>
    <submittedName>
        <fullName evidence="2">Uncharacterized protein</fullName>
    </submittedName>
</protein>
<feature type="transmembrane region" description="Helical" evidence="1">
    <location>
        <begin position="29"/>
        <end position="51"/>
    </location>
</feature>
<evidence type="ECO:0000313" key="3">
    <source>
        <dbReference type="Proteomes" id="UP000746747"/>
    </source>
</evidence>
<feature type="non-terminal residue" evidence="2">
    <location>
        <position position="1"/>
    </location>
</feature>
<feature type="transmembrane region" description="Helical" evidence="1">
    <location>
        <begin position="382"/>
        <end position="415"/>
    </location>
</feature>
<feature type="transmembrane region" description="Helical" evidence="1">
    <location>
        <begin position="196"/>
        <end position="214"/>
    </location>
</feature>
<feature type="transmembrane region" description="Helical" evidence="1">
    <location>
        <begin position="71"/>
        <end position="92"/>
    </location>
</feature>
<sequence length="428" mass="49609">VIAQCISISRNATVALSTKRSHKYHSIQGLQVITISIIVTANCFIYILPYIENVLFSYENVYSWQFHPLNNFTYHIDGLIAIDTLLTSLLVQRILETTDDIKKLYFNRLLQTLPVFAFIILFMTFLYERLSSGPIWMHDDLIARCKNSWWKNLLFINNFFSSHQTCLDGGYLYSLIIQFFLLLLPMLYISKRYYTAVLAVAVSSLFASIIYTFHEVLNTKLPPTLLLTTDMIPPKIYETYIDLLYTKPWARVPGFLIGFLFSFLFVSQKSINNHLLLLAPITLFIFGIFVIFGLYPYSIGNSIPQIYLAVYSALHRPLWAFVICSLVYLCYRNCNIGKLLHFLEWRIFSPFAKNIFVVFLISEPISLYLFSSLHRPLHATIWSLLNIAIGTIILSNFGAFLLDILIAMPIQNIIFELLKDEKRMFVLH</sequence>
<accession>A0A8J2PW46</accession>
<keyword evidence="3" id="KW-1185">Reference proteome</keyword>
<feature type="transmembrane region" description="Helical" evidence="1">
    <location>
        <begin position="249"/>
        <end position="266"/>
    </location>
</feature>
<evidence type="ECO:0000256" key="1">
    <source>
        <dbReference type="SAM" id="Phobius"/>
    </source>
</evidence>
<dbReference type="OrthoDB" id="207378at2759"/>
<dbReference type="InterPro" id="IPR052728">
    <property type="entry name" value="O2_lipid_transport_reg"/>
</dbReference>